<evidence type="ECO:0000256" key="2">
    <source>
        <dbReference type="ARBA" id="ARBA00023002"/>
    </source>
</evidence>
<evidence type="ECO:0000256" key="4">
    <source>
        <dbReference type="PIRSR" id="PIRSR000097-2"/>
    </source>
</evidence>
<dbReference type="InterPro" id="IPR018170">
    <property type="entry name" value="Aldo/ket_reductase_CS"/>
</dbReference>
<dbReference type="InterPro" id="IPR036812">
    <property type="entry name" value="NAD(P)_OxRdtase_dom_sf"/>
</dbReference>
<dbReference type="EMBL" id="CAKKLH010000344">
    <property type="protein sequence ID" value="CAH0113684.1"/>
    <property type="molecule type" value="Genomic_DNA"/>
</dbReference>
<keyword evidence="8" id="KW-1185">Reference proteome</keyword>
<evidence type="ECO:0000313" key="7">
    <source>
        <dbReference type="EMBL" id="CAH0113684.1"/>
    </source>
</evidence>
<dbReference type="PANTHER" id="PTHR43827">
    <property type="entry name" value="2,5-DIKETO-D-GLUCONIC ACID REDUCTASE"/>
    <property type="match status" value="1"/>
</dbReference>
<dbReference type="Pfam" id="PF00248">
    <property type="entry name" value="Aldo_ket_red"/>
    <property type="match status" value="1"/>
</dbReference>
<comment type="similarity">
    <text evidence="1">Belongs to the aldo/keto reductase family.</text>
</comment>
<evidence type="ECO:0000259" key="6">
    <source>
        <dbReference type="Pfam" id="PF00248"/>
    </source>
</evidence>
<dbReference type="FunFam" id="3.20.20.100:FF:000015">
    <property type="entry name" value="Oxidoreductase, aldo/keto reductase family"/>
    <property type="match status" value="1"/>
</dbReference>
<dbReference type="PRINTS" id="PR00069">
    <property type="entry name" value="ALDKETRDTASE"/>
</dbReference>
<feature type="binding site" evidence="4">
    <location>
        <position position="119"/>
    </location>
    <ligand>
        <name>substrate</name>
    </ligand>
</feature>
<feature type="site" description="Lowers pKa of active site Tyr" evidence="5">
    <location>
        <position position="86"/>
    </location>
</feature>
<dbReference type="InterPro" id="IPR023210">
    <property type="entry name" value="NADP_OxRdtase_dom"/>
</dbReference>
<sequence>MASLDNFVRLPNGVRMPIFGLAACPFCSLPGTSHGGGYDQESVIYALRECNYRLIDTARRYGCEHLIGKAIKESGIPRESVFLATKMWPTDYGTESAIQAAKSSLTRLDTDHLDLYMMHWPLCPSSVDDVRSTLDNAWRGMERLLDEGTCRSIGVSNFSIQDLIGLMENCSVVPHVNQCEFHPYQNPKELRAFCRENKIEFQGYCPLANGMILKEPPVVKVAQSAGRSPAQVLIRWSIQNGVVTIPKSIKKERIQENCQVFDFELSPQEMAELDNIPKTFRAVDPAELQGKIDDNKPDGYKLPSHLQYVPM</sequence>
<evidence type="ECO:0000256" key="1">
    <source>
        <dbReference type="ARBA" id="ARBA00007905"/>
    </source>
</evidence>
<dbReference type="PROSITE" id="PS00063">
    <property type="entry name" value="ALDOKETO_REDUCTASE_3"/>
    <property type="match status" value="1"/>
</dbReference>
<dbReference type="GO" id="GO:0016491">
    <property type="term" value="F:oxidoreductase activity"/>
    <property type="evidence" value="ECO:0007669"/>
    <property type="project" value="UniProtKB-KW"/>
</dbReference>
<accession>A0A8J2WSB2</accession>
<reference evidence="7" key="1">
    <citation type="submission" date="2021-11" db="EMBL/GenBank/DDBJ databases">
        <authorList>
            <person name="Schell T."/>
        </authorList>
    </citation>
    <scope>NUCLEOTIDE SEQUENCE</scope>
    <source>
        <strain evidence="7">M5</strain>
    </source>
</reference>
<proteinExistence type="inferred from homology"/>
<evidence type="ECO:0000256" key="5">
    <source>
        <dbReference type="PIRSR" id="PIRSR000097-3"/>
    </source>
</evidence>
<dbReference type="InterPro" id="IPR020471">
    <property type="entry name" value="AKR"/>
</dbReference>
<dbReference type="Proteomes" id="UP000789390">
    <property type="component" value="Unassembled WGS sequence"/>
</dbReference>
<dbReference type="SUPFAM" id="SSF51430">
    <property type="entry name" value="NAD(P)-linked oxidoreductase"/>
    <property type="match status" value="1"/>
</dbReference>
<dbReference type="PANTHER" id="PTHR43827:SF10">
    <property type="entry name" value="ZGC:110366"/>
    <property type="match status" value="1"/>
</dbReference>
<feature type="domain" description="NADP-dependent oxidoreductase" evidence="6">
    <location>
        <begin position="42"/>
        <end position="276"/>
    </location>
</feature>
<comment type="caution">
    <text evidence="7">The sequence shown here is derived from an EMBL/GenBank/DDBJ whole genome shotgun (WGS) entry which is preliminary data.</text>
</comment>
<keyword evidence="2" id="KW-0560">Oxidoreductase</keyword>
<organism evidence="7 8">
    <name type="scientific">Daphnia galeata</name>
    <dbReference type="NCBI Taxonomy" id="27404"/>
    <lineage>
        <taxon>Eukaryota</taxon>
        <taxon>Metazoa</taxon>
        <taxon>Ecdysozoa</taxon>
        <taxon>Arthropoda</taxon>
        <taxon>Crustacea</taxon>
        <taxon>Branchiopoda</taxon>
        <taxon>Diplostraca</taxon>
        <taxon>Cladocera</taxon>
        <taxon>Anomopoda</taxon>
        <taxon>Daphniidae</taxon>
        <taxon>Daphnia</taxon>
    </lineage>
</organism>
<dbReference type="Gene3D" id="3.20.20.100">
    <property type="entry name" value="NADP-dependent oxidoreductase domain"/>
    <property type="match status" value="1"/>
</dbReference>
<feature type="active site" description="Proton donor" evidence="3">
    <location>
        <position position="61"/>
    </location>
</feature>
<dbReference type="PROSITE" id="PS00062">
    <property type="entry name" value="ALDOKETO_REDUCTASE_2"/>
    <property type="match status" value="1"/>
</dbReference>
<gene>
    <name evidence="7" type="ORF">DGAL_LOCUS17584</name>
</gene>
<dbReference type="OrthoDB" id="416253at2759"/>
<dbReference type="AlphaFoldDB" id="A0A8J2WSB2"/>
<protein>
    <recommendedName>
        <fullName evidence="6">NADP-dependent oxidoreductase domain-containing protein</fullName>
    </recommendedName>
</protein>
<dbReference type="CDD" id="cd19135">
    <property type="entry name" value="AKR_CeZK1290-like"/>
    <property type="match status" value="1"/>
</dbReference>
<evidence type="ECO:0000313" key="8">
    <source>
        <dbReference type="Proteomes" id="UP000789390"/>
    </source>
</evidence>
<dbReference type="PIRSF" id="PIRSF000097">
    <property type="entry name" value="AKR"/>
    <property type="match status" value="1"/>
</dbReference>
<evidence type="ECO:0000256" key="3">
    <source>
        <dbReference type="PIRSR" id="PIRSR000097-1"/>
    </source>
</evidence>
<name>A0A8J2WSB2_9CRUS</name>